<keyword evidence="7" id="KW-1185">Reference proteome</keyword>
<dbReference type="GO" id="GO:0030246">
    <property type="term" value="F:carbohydrate binding"/>
    <property type="evidence" value="ECO:0007669"/>
    <property type="project" value="UniProtKB-ARBA"/>
</dbReference>
<reference evidence="6 7" key="1">
    <citation type="submission" date="2010-08" db="EMBL/GenBank/DDBJ databases">
        <title>Complete sequence of Gallionella capsiferriformans ES-2.</title>
        <authorList>
            <consortium name="US DOE Joint Genome Institute"/>
            <person name="Lucas S."/>
            <person name="Copeland A."/>
            <person name="Lapidus A."/>
            <person name="Cheng J.-F."/>
            <person name="Bruce D."/>
            <person name="Goodwin L."/>
            <person name="Pitluck S."/>
            <person name="Chertkov O."/>
            <person name="Davenport K.W."/>
            <person name="Detter J.C."/>
            <person name="Han C."/>
            <person name="Tapia R."/>
            <person name="Land M."/>
            <person name="Hauser L."/>
            <person name="Chang Y.-J."/>
            <person name="Jeffries C."/>
            <person name="Kyrpides N."/>
            <person name="Ivanova N."/>
            <person name="Mikhailova N."/>
            <person name="Shelobolina E.S."/>
            <person name="Picardal F."/>
            <person name="Roden E."/>
            <person name="Emerson D."/>
            <person name="Woyke T."/>
        </authorList>
    </citation>
    <scope>NUCLEOTIDE SEQUENCE [LARGE SCALE GENOMIC DNA]</scope>
    <source>
        <strain evidence="6 7">ES-2</strain>
    </source>
</reference>
<feature type="signal peptide" evidence="4">
    <location>
        <begin position="1"/>
        <end position="18"/>
    </location>
</feature>
<dbReference type="eggNOG" id="COG1879">
    <property type="taxonomic scope" value="Bacteria"/>
</dbReference>
<dbReference type="STRING" id="395494.Galf_1549"/>
<comment type="subcellular location">
    <subcellularLocation>
        <location evidence="1">Cell envelope</location>
    </subcellularLocation>
</comment>
<protein>
    <submittedName>
        <fullName evidence="6">Periplasmic binding protein/LacI transcriptional regulator</fullName>
    </submittedName>
</protein>
<dbReference type="SUPFAM" id="SSF53822">
    <property type="entry name" value="Periplasmic binding protein-like I"/>
    <property type="match status" value="1"/>
</dbReference>
<dbReference type="GO" id="GO:0030313">
    <property type="term" value="C:cell envelope"/>
    <property type="evidence" value="ECO:0007669"/>
    <property type="project" value="UniProtKB-SubCell"/>
</dbReference>
<dbReference type="Pfam" id="PF13407">
    <property type="entry name" value="Peripla_BP_4"/>
    <property type="match status" value="1"/>
</dbReference>
<evidence type="ECO:0000256" key="4">
    <source>
        <dbReference type="SAM" id="SignalP"/>
    </source>
</evidence>
<organism evidence="6 7">
    <name type="scientific">Gallionella capsiferriformans (strain ES-2)</name>
    <name type="common">Gallionella ferruginea capsiferriformans (strain ES-2)</name>
    <dbReference type="NCBI Taxonomy" id="395494"/>
    <lineage>
        <taxon>Bacteria</taxon>
        <taxon>Pseudomonadati</taxon>
        <taxon>Pseudomonadota</taxon>
        <taxon>Betaproteobacteria</taxon>
        <taxon>Nitrosomonadales</taxon>
        <taxon>Gallionellaceae</taxon>
        <taxon>Gallionella</taxon>
    </lineage>
</organism>
<dbReference type="PANTHER" id="PTHR46847">
    <property type="entry name" value="D-ALLOSE-BINDING PERIPLASMIC PROTEIN-RELATED"/>
    <property type="match status" value="1"/>
</dbReference>
<dbReference type="InterPro" id="IPR028082">
    <property type="entry name" value="Peripla_BP_I"/>
</dbReference>
<dbReference type="AlphaFoldDB" id="D9SGC1"/>
<proteinExistence type="inferred from homology"/>
<feature type="chain" id="PRO_5003128046" evidence="4">
    <location>
        <begin position="19"/>
        <end position="328"/>
    </location>
</feature>
<dbReference type="InterPro" id="IPR025997">
    <property type="entry name" value="SBP_2_dom"/>
</dbReference>
<evidence type="ECO:0000313" key="6">
    <source>
        <dbReference type="EMBL" id="ADL55568.1"/>
    </source>
</evidence>
<gene>
    <name evidence="6" type="ordered locus">Galf_1549</name>
</gene>
<dbReference type="KEGG" id="gca:Galf_1549"/>
<evidence type="ECO:0000313" key="7">
    <source>
        <dbReference type="Proteomes" id="UP000001235"/>
    </source>
</evidence>
<dbReference type="Proteomes" id="UP000001235">
    <property type="component" value="Chromosome"/>
</dbReference>
<dbReference type="EMBL" id="CP002159">
    <property type="protein sequence ID" value="ADL55568.1"/>
    <property type="molecule type" value="Genomic_DNA"/>
</dbReference>
<dbReference type="PROSITE" id="PS51257">
    <property type="entry name" value="PROKAR_LIPOPROTEIN"/>
    <property type="match status" value="1"/>
</dbReference>
<dbReference type="PANTHER" id="PTHR46847:SF1">
    <property type="entry name" value="D-ALLOSE-BINDING PERIPLASMIC PROTEIN-RELATED"/>
    <property type="match status" value="1"/>
</dbReference>
<evidence type="ECO:0000256" key="1">
    <source>
        <dbReference type="ARBA" id="ARBA00004196"/>
    </source>
</evidence>
<evidence type="ECO:0000256" key="2">
    <source>
        <dbReference type="ARBA" id="ARBA00007639"/>
    </source>
</evidence>
<evidence type="ECO:0000256" key="3">
    <source>
        <dbReference type="ARBA" id="ARBA00022729"/>
    </source>
</evidence>
<dbReference type="OrthoDB" id="9813037at2"/>
<comment type="similarity">
    <text evidence="2">Belongs to the bacterial solute-binding protein 2 family.</text>
</comment>
<evidence type="ECO:0000259" key="5">
    <source>
        <dbReference type="Pfam" id="PF13407"/>
    </source>
</evidence>
<feature type="domain" description="Periplasmic binding protein" evidence="5">
    <location>
        <begin position="48"/>
        <end position="307"/>
    </location>
</feature>
<accession>D9SGC1</accession>
<sequence precursor="true">MRAYPFLGVCLCSLFLVACGESTHSVTSVVATVDADKHTPASPSQIRIALIMKTLTNPFFIEMEKGARKAQQETGIDLQVMTATQETSIEQQIQLVENQIEAKVNAIVIAPGDSLRLVAVLKKAQDAGIKVVNIDNRLQPDAVKAAGMKPIPFISVDNEQAAYLSAKFVVDKITQPMEVAIFEGIRTADNANQRKRGAERAFRENPKLHIVSQETANWKIDEAYEVAKHVFADHPNIGAVFCANDMMAIGVVKYLQESGKTKVLVAGFDALEEAKLAIHQGKMTSTMDQQAAEQGYQGVQTAIRLVNADVVPEQVLVDARLITAEMLK</sequence>
<keyword evidence="3 4" id="KW-0732">Signal</keyword>
<dbReference type="Gene3D" id="3.40.50.2300">
    <property type="match status" value="2"/>
</dbReference>
<dbReference type="HOGENOM" id="CLU_037628_3_2_4"/>
<name>D9SGC1_GALCS</name>